<sequence>MPNPAVSLAPAIAAYIAAANARDSSAVASFFAEDANVFDEGAHQVGTHAIAQWMEDTARRYQPRVEVLDVQQRTGKVLVSNLISGTFPGSPLELRYVFRLNEQGKIARLDISL</sequence>
<dbReference type="RefSeq" id="WP_019690562.1">
    <property type="nucleotide sequence ID" value="NZ_AFOY02000015.1"/>
</dbReference>
<dbReference type="HOGENOM" id="CLU_148715_1_0_6"/>
<evidence type="ECO:0000313" key="2">
    <source>
        <dbReference type="EMBL" id="EXF93199.1"/>
    </source>
</evidence>
<dbReference type="InterPro" id="IPR037401">
    <property type="entry name" value="SnoaL-like"/>
</dbReference>
<dbReference type="GO" id="GO:0016853">
    <property type="term" value="F:isomerase activity"/>
    <property type="evidence" value="ECO:0007669"/>
    <property type="project" value="UniProtKB-KW"/>
</dbReference>
<comment type="caution">
    <text evidence="2">The sequence shown here is derived from an EMBL/GenBank/DDBJ whole genome shotgun (WGS) entry which is preliminary data.</text>
</comment>
<proteinExistence type="predicted"/>
<feature type="domain" description="SnoaL-like" evidence="1">
    <location>
        <begin position="13"/>
        <end position="108"/>
    </location>
</feature>
<keyword evidence="2" id="KW-0413">Isomerase</keyword>
<name>A0A010RW92_PSEFL</name>
<dbReference type="EMBL" id="AFOY02000015">
    <property type="protein sequence ID" value="EXF93199.1"/>
    <property type="molecule type" value="Genomic_DNA"/>
</dbReference>
<dbReference type="OrthoDB" id="8684708at2"/>
<evidence type="ECO:0000259" key="1">
    <source>
        <dbReference type="Pfam" id="PF12680"/>
    </source>
</evidence>
<dbReference type="AlphaFoldDB" id="A0A010RW92"/>
<dbReference type="SUPFAM" id="SSF54427">
    <property type="entry name" value="NTF2-like"/>
    <property type="match status" value="1"/>
</dbReference>
<dbReference type="eggNOG" id="COG3631">
    <property type="taxonomic scope" value="Bacteria"/>
</dbReference>
<dbReference type="InterPro" id="IPR032710">
    <property type="entry name" value="NTF2-like_dom_sf"/>
</dbReference>
<gene>
    <name evidence="2" type="ORF">HK44_005780</name>
</gene>
<dbReference type="Gene3D" id="3.10.450.50">
    <property type="match status" value="1"/>
</dbReference>
<dbReference type="Proteomes" id="UP000022611">
    <property type="component" value="Unassembled WGS sequence"/>
</dbReference>
<evidence type="ECO:0000313" key="3">
    <source>
        <dbReference type="Proteomes" id="UP000022611"/>
    </source>
</evidence>
<protein>
    <submittedName>
        <fullName evidence="2">Ketosteroid isomerase</fullName>
    </submittedName>
</protein>
<dbReference type="PATRIC" id="fig|1042209.11.peg.3527"/>
<dbReference type="Pfam" id="PF12680">
    <property type="entry name" value="SnoaL_2"/>
    <property type="match status" value="1"/>
</dbReference>
<reference evidence="2 3" key="1">
    <citation type="journal article" date="2011" name="J. Bacteriol.">
        <title>Draft genome sequence of the polycyclic aromatic hydrocarbon-degrading, genetically engineered bioluminescent bioreporter Pseudomonas fluorescens HK44.</title>
        <authorList>
            <person name="Chauhan A."/>
            <person name="Layton A.C."/>
            <person name="Williams D.E."/>
            <person name="Smartt A.E."/>
            <person name="Ripp S."/>
            <person name="Karpinets T.V."/>
            <person name="Brown S.D."/>
            <person name="Sayler G.S."/>
        </authorList>
    </citation>
    <scope>NUCLEOTIDE SEQUENCE [LARGE SCALE GENOMIC DNA]</scope>
    <source>
        <strain evidence="2 3">HK44</strain>
    </source>
</reference>
<organism evidence="2 3">
    <name type="scientific">Pseudomonas fluorescens HK44</name>
    <dbReference type="NCBI Taxonomy" id="1042209"/>
    <lineage>
        <taxon>Bacteria</taxon>
        <taxon>Pseudomonadati</taxon>
        <taxon>Pseudomonadota</taxon>
        <taxon>Gammaproteobacteria</taxon>
        <taxon>Pseudomonadales</taxon>
        <taxon>Pseudomonadaceae</taxon>
        <taxon>Pseudomonas</taxon>
    </lineage>
</organism>
<accession>A0A010RW92</accession>